<feature type="coiled-coil region" evidence="1">
    <location>
        <begin position="101"/>
        <end position="128"/>
    </location>
</feature>
<evidence type="ECO:0000313" key="3">
    <source>
        <dbReference type="EMBL" id="KAG5573219.1"/>
    </source>
</evidence>
<feature type="region of interest" description="Disordered" evidence="2">
    <location>
        <begin position="1257"/>
        <end position="1281"/>
    </location>
</feature>
<dbReference type="Proteomes" id="UP000824120">
    <property type="component" value="Chromosome 12"/>
</dbReference>
<accession>A0A9J5WBY6</accession>
<keyword evidence="1" id="KW-0175">Coiled coil</keyword>
<gene>
    <name evidence="3" type="ORF">H5410_062985</name>
</gene>
<name>A0A9J5WBY6_SOLCO</name>
<sequence>MACERDDDGDDLYKIYEQFKELSLNVIDNDKVIELLQNIKDPEIRAQIIDKISDSKEKEFTTEKDYIPKEIPTKEGSYTMAEVKNLLLERRKMMTSSPTTISDLKEEIDNLKEDIIRLKEKNVVIEVRLDAIQTLKSLDDKASESSSSMEGENDSLDFIKNLSLKNNKTDFLYSLKAFTSQKGGRGNSGRGGHILAQQGNRTLTSFNVSQTTASSSSGTSGGVDINHPMYKEFMDFMKSKKETSSSTTYSSVLIDDENIEVFDMNSKKEVILLLEESDLRWRNEPWQIMTRYLDTVAYTATAYKYRMHYEIILSSTGCEFQHFYPANTKKVYNFSKLVVKRIISPEEWGMSTLKELDYIHPEQKVPNANRKHSWFIKLCANIFDRNIPNWFCKWWTLYGPTIKILPESYKKLYLEWIDISPKLTRLQEDNIFFEGISVMYFFIEFSIPWIMRWSIEVNTTSEGFPCLQRVFYTKFWSKLLQKNPEGKLHGQEILDLINITISRYYDTNTTESQVKDNNTDPFKKIARQLQMKKGIIFRSEAIALYMEEVKRDLMKNLDFDIKDDTSMASASHTDDTCLAGEGQDIDDEEEDLETILKQFDIPQHLDLLNKWTIPKISPRIIYQMGTFEKLGLKQVVKTTEKTITIDSDNQTFRLLSDNDLAPYKDIYRFMHIDLVQVAFKPLTLRGLPESFIAALRDGRNHNWKKSLIGTIQTSLAYGPVYFNAYPNLQISLQDENSLSSLMLNVKLHGYDYMSGTEVVCICCRIYYKLLHTLNPMCKIIDLKNETILIETNFDKSKVVTRRPIKWEEIDFPQEWVIENAIQPQNNVNTEISEIEQSNDGTVKIRFHEPNNMLNDNRNMSSKISRSNSSYISPVDYIVQVPSRASTSQIRETYRCDNIKIDMIEQIYFFIEFSVPWIHKWVPEVDFTKEQIPCLYRTYYNNFWDKLMKKDPQTKSLYGQELLDLITKIIQDYKLIPNKGIMTDDSTSVKHMARKISNHDEREQNEMIMNYLEEVKKKILLNISHYAKSDSSMRSETSEDMHEAQLYEEESSIESTVAYGPVYFNAQPNLQLSLTDSNILDALTLNVKTHGYNYAAGSELICLSYRIYYKLLATLNPRCKLYDTSDQTILVETNFARSKVTTRRPIKWEEINFPTTWILDSVIPPEQLTDAVTNSEYSHISQNFDGKICMQFDEKSIPYSRHSFAFDRRLAIQHISPIEPSYGPARNRAASLHTLSTVISAEKQKIKIDPRLNIVQTNDKSSDVSDKDIPSVSEMDFNLNDT</sequence>
<evidence type="ECO:0000256" key="1">
    <source>
        <dbReference type="SAM" id="Coils"/>
    </source>
</evidence>
<dbReference type="InterPro" id="IPR051596">
    <property type="entry name" value="Caulimoviridae_Movement"/>
</dbReference>
<proteinExistence type="predicted"/>
<reference evidence="3 4" key="1">
    <citation type="submission" date="2020-09" db="EMBL/GenBank/DDBJ databases">
        <title>De no assembly of potato wild relative species, Solanum commersonii.</title>
        <authorList>
            <person name="Cho K."/>
        </authorList>
    </citation>
    <scope>NUCLEOTIDE SEQUENCE [LARGE SCALE GENOMIC DNA]</scope>
    <source>
        <strain evidence="3">LZ3.2</strain>
        <tissue evidence="3">Leaf</tissue>
    </source>
</reference>
<organism evidence="3 4">
    <name type="scientific">Solanum commersonii</name>
    <name type="common">Commerson's wild potato</name>
    <name type="synonym">Commerson's nightshade</name>
    <dbReference type="NCBI Taxonomy" id="4109"/>
    <lineage>
        <taxon>Eukaryota</taxon>
        <taxon>Viridiplantae</taxon>
        <taxon>Streptophyta</taxon>
        <taxon>Embryophyta</taxon>
        <taxon>Tracheophyta</taxon>
        <taxon>Spermatophyta</taxon>
        <taxon>Magnoliopsida</taxon>
        <taxon>eudicotyledons</taxon>
        <taxon>Gunneridae</taxon>
        <taxon>Pentapetalae</taxon>
        <taxon>asterids</taxon>
        <taxon>lamiids</taxon>
        <taxon>Solanales</taxon>
        <taxon>Solanaceae</taxon>
        <taxon>Solanoideae</taxon>
        <taxon>Solaneae</taxon>
        <taxon>Solanum</taxon>
    </lineage>
</organism>
<dbReference type="PANTHER" id="PTHR47599">
    <property type="entry name" value="CELL-TO-CELL MOVEMENT PROTEIN"/>
    <property type="match status" value="1"/>
</dbReference>
<dbReference type="InterPro" id="IPR028919">
    <property type="entry name" value="Viral_movement"/>
</dbReference>
<dbReference type="OrthoDB" id="1743486at2759"/>
<comment type="caution">
    <text evidence="3">The sequence shown here is derived from an EMBL/GenBank/DDBJ whole genome shotgun (WGS) entry which is preliminary data.</text>
</comment>
<evidence type="ECO:0000256" key="2">
    <source>
        <dbReference type="SAM" id="MobiDB-lite"/>
    </source>
</evidence>
<keyword evidence="4" id="KW-1185">Reference proteome</keyword>
<dbReference type="PANTHER" id="PTHR47599:SF2">
    <property type="match status" value="1"/>
</dbReference>
<evidence type="ECO:0000313" key="4">
    <source>
        <dbReference type="Proteomes" id="UP000824120"/>
    </source>
</evidence>
<dbReference type="Pfam" id="PF01107">
    <property type="entry name" value="MP"/>
    <property type="match status" value="2"/>
</dbReference>
<feature type="compositionally biased region" description="Basic and acidic residues" evidence="2">
    <location>
        <begin position="1259"/>
        <end position="1268"/>
    </location>
</feature>
<protein>
    <submittedName>
        <fullName evidence="3">Uncharacterized protein</fullName>
    </submittedName>
</protein>
<dbReference type="EMBL" id="JACXVP010000012">
    <property type="protein sequence ID" value="KAG5573219.1"/>
    <property type="molecule type" value="Genomic_DNA"/>
</dbReference>